<sequence>MLGGKGAGPSRLTGWIAIIGLAVGCMAMVLSISVLNGFESRIVKKIMGFEGDIRVSNLSNWDKAVADIKSMDDVQIAIEFQQRKGLILGRGDSQRMVLLKAVDPDLITEFYNLNLVKGDQSKLPMVYLGEMTAKRLNLKLGDEFRIVSPIDKGSAWGMPIQVQCVVGGIFSIQVLDLDDKIAFIPRNVGKKLFIRKNSPDGLDIRLKNQVDVDVIAALIQSQYPLAKVKTWKELHHELFGAMKFERIGALAVLSLIIVVACFNLVTTLLLVMAQKIREFGILQIIGTPRKIIQSIVMNQGFMIGGIGVFTGLAIGLG</sequence>
<keyword evidence="4 6" id="KW-1133">Transmembrane helix</keyword>
<feature type="non-terminal residue" evidence="9">
    <location>
        <position position="317"/>
    </location>
</feature>
<organism evidence="9">
    <name type="scientific">marine metagenome</name>
    <dbReference type="NCBI Taxonomy" id="408172"/>
    <lineage>
        <taxon>unclassified sequences</taxon>
        <taxon>metagenomes</taxon>
        <taxon>ecological metagenomes</taxon>
    </lineage>
</organism>
<evidence type="ECO:0000259" key="7">
    <source>
        <dbReference type="Pfam" id="PF02687"/>
    </source>
</evidence>
<dbReference type="InterPro" id="IPR003838">
    <property type="entry name" value="ABC3_permease_C"/>
</dbReference>
<feature type="domain" description="MacB-like periplasmic core" evidence="8">
    <location>
        <begin position="16"/>
        <end position="220"/>
    </location>
</feature>
<dbReference type="InterPro" id="IPR051447">
    <property type="entry name" value="Lipoprotein-release_system"/>
</dbReference>
<dbReference type="PANTHER" id="PTHR30489">
    <property type="entry name" value="LIPOPROTEIN-RELEASING SYSTEM TRANSMEMBRANE PROTEIN LOLE"/>
    <property type="match status" value="1"/>
</dbReference>
<reference evidence="9" key="1">
    <citation type="submission" date="2018-05" db="EMBL/GenBank/DDBJ databases">
        <authorList>
            <person name="Lanie J.A."/>
            <person name="Ng W.-L."/>
            <person name="Kazmierczak K.M."/>
            <person name="Andrzejewski T.M."/>
            <person name="Davidsen T.M."/>
            <person name="Wayne K.J."/>
            <person name="Tettelin H."/>
            <person name="Glass J.I."/>
            <person name="Rusch D."/>
            <person name="Podicherti R."/>
            <person name="Tsui H.-C.T."/>
            <person name="Winkler M.E."/>
        </authorList>
    </citation>
    <scope>NUCLEOTIDE SEQUENCE</scope>
</reference>
<evidence type="ECO:0000256" key="2">
    <source>
        <dbReference type="ARBA" id="ARBA00022475"/>
    </source>
</evidence>
<feature type="transmembrane region" description="Helical" evidence="6">
    <location>
        <begin position="247"/>
        <end position="271"/>
    </location>
</feature>
<evidence type="ECO:0000256" key="3">
    <source>
        <dbReference type="ARBA" id="ARBA00022692"/>
    </source>
</evidence>
<accession>A0A382M548</accession>
<evidence type="ECO:0000256" key="5">
    <source>
        <dbReference type="ARBA" id="ARBA00023136"/>
    </source>
</evidence>
<dbReference type="InterPro" id="IPR025857">
    <property type="entry name" value="MacB_PCD"/>
</dbReference>
<comment type="subcellular location">
    <subcellularLocation>
        <location evidence="1">Cell membrane</location>
        <topology evidence="1">Multi-pass membrane protein</topology>
    </subcellularLocation>
</comment>
<dbReference type="Pfam" id="PF02687">
    <property type="entry name" value="FtsX"/>
    <property type="match status" value="1"/>
</dbReference>
<feature type="domain" description="ABC3 transporter permease C-terminal" evidence="7">
    <location>
        <begin position="252"/>
        <end position="316"/>
    </location>
</feature>
<dbReference type="EMBL" id="UINC01090809">
    <property type="protein sequence ID" value="SVC43075.1"/>
    <property type="molecule type" value="Genomic_DNA"/>
</dbReference>
<gene>
    <name evidence="9" type="ORF">METZ01_LOCUS295929</name>
</gene>
<dbReference type="AlphaFoldDB" id="A0A382M548"/>
<evidence type="ECO:0000313" key="9">
    <source>
        <dbReference type="EMBL" id="SVC43075.1"/>
    </source>
</evidence>
<dbReference type="Pfam" id="PF12704">
    <property type="entry name" value="MacB_PCD"/>
    <property type="match status" value="1"/>
</dbReference>
<feature type="transmembrane region" description="Helical" evidence="6">
    <location>
        <begin position="12"/>
        <end position="38"/>
    </location>
</feature>
<keyword evidence="2" id="KW-1003">Cell membrane</keyword>
<keyword evidence="5 6" id="KW-0472">Membrane</keyword>
<dbReference type="PROSITE" id="PS51257">
    <property type="entry name" value="PROKAR_LIPOPROTEIN"/>
    <property type="match status" value="1"/>
</dbReference>
<evidence type="ECO:0000256" key="6">
    <source>
        <dbReference type="SAM" id="Phobius"/>
    </source>
</evidence>
<evidence type="ECO:0000256" key="4">
    <source>
        <dbReference type="ARBA" id="ARBA00022989"/>
    </source>
</evidence>
<dbReference type="PANTHER" id="PTHR30489:SF0">
    <property type="entry name" value="LIPOPROTEIN-RELEASING SYSTEM TRANSMEMBRANE PROTEIN LOLE"/>
    <property type="match status" value="1"/>
</dbReference>
<dbReference type="GO" id="GO:0098797">
    <property type="term" value="C:plasma membrane protein complex"/>
    <property type="evidence" value="ECO:0007669"/>
    <property type="project" value="TreeGrafter"/>
</dbReference>
<proteinExistence type="predicted"/>
<name>A0A382M548_9ZZZZ</name>
<evidence type="ECO:0000259" key="8">
    <source>
        <dbReference type="Pfam" id="PF12704"/>
    </source>
</evidence>
<dbReference type="GO" id="GO:0044874">
    <property type="term" value="P:lipoprotein localization to outer membrane"/>
    <property type="evidence" value="ECO:0007669"/>
    <property type="project" value="TreeGrafter"/>
</dbReference>
<evidence type="ECO:0000256" key="1">
    <source>
        <dbReference type="ARBA" id="ARBA00004651"/>
    </source>
</evidence>
<keyword evidence="3 6" id="KW-0812">Transmembrane</keyword>
<protein>
    <submittedName>
        <fullName evidence="9">Uncharacterized protein</fullName>
    </submittedName>
</protein>
<feature type="transmembrane region" description="Helical" evidence="6">
    <location>
        <begin position="291"/>
        <end position="316"/>
    </location>
</feature>